<dbReference type="Pfam" id="PF11139">
    <property type="entry name" value="SfLAP"/>
    <property type="match status" value="1"/>
</dbReference>
<feature type="transmembrane region" description="Helical" evidence="1">
    <location>
        <begin position="201"/>
        <end position="220"/>
    </location>
</feature>
<dbReference type="InterPro" id="IPR021315">
    <property type="entry name" value="Gap/Sap"/>
</dbReference>
<organism evidence="2 3">
    <name type="scientific">Leucobacter weissii</name>
    <dbReference type="NCBI Taxonomy" id="1983706"/>
    <lineage>
        <taxon>Bacteria</taxon>
        <taxon>Bacillati</taxon>
        <taxon>Actinomycetota</taxon>
        <taxon>Actinomycetes</taxon>
        <taxon>Micrococcales</taxon>
        <taxon>Microbacteriaceae</taxon>
        <taxon>Leucobacter</taxon>
    </lineage>
</organism>
<evidence type="ECO:0000256" key="1">
    <source>
        <dbReference type="SAM" id="Phobius"/>
    </source>
</evidence>
<reference evidence="2" key="1">
    <citation type="submission" date="2021-03" db="EMBL/GenBank/DDBJ databases">
        <title>Leucobacter chromiisoli sp. nov., isolated from chromium-containing soil of chemical plant.</title>
        <authorList>
            <person name="Xu Z."/>
        </authorList>
    </citation>
    <scope>NUCLEOTIDE SEQUENCE</scope>
    <source>
        <strain evidence="2">S27</strain>
    </source>
</reference>
<accession>A0A939MI08</accession>
<dbReference type="Proteomes" id="UP000664382">
    <property type="component" value="Unassembled WGS sequence"/>
</dbReference>
<keyword evidence="1" id="KW-0812">Transmembrane</keyword>
<proteinExistence type="predicted"/>
<dbReference type="RefSeq" id="WP_208096774.1">
    <property type="nucleotide sequence ID" value="NZ_JAGDYM010000005.1"/>
</dbReference>
<dbReference type="AlphaFoldDB" id="A0A939MI08"/>
<gene>
    <name evidence="2" type="ORF">J4H92_05030</name>
</gene>
<keyword evidence="1" id="KW-1133">Transmembrane helix</keyword>
<keyword evidence="3" id="KW-1185">Reference proteome</keyword>
<comment type="caution">
    <text evidence="2">The sequence shown here is derived from an EMBL/GenBank/DDBJ whole genome shotgun (WGS) entry which is preliminary data.</text>
</comment>
<name>A0A939MI08_9MICO</name>
<dbReference type="EMBL" id="JAGDYM010000005">
    <property type="protein sequence ID" value="MBO1901308.1"/>
    <property type="molecule type" value="Genomic_DNA"/>
</dbReference>
<sequence length="222" mass="22747">MNQLIGDALPLALGIAISPIPVIATILMLLSPEARRTSIGFLLGWTAGIIVAVVVFTLLSSILPAEQSDATRIANALVKLVLGALLLLLAVRQWRGRPRGGAEPKLPKWMSAIDTMTAGRAALLAFALAAINPKNLLLAASAGILLGQAASAGAAVAAIAVFVVIAASTVAAPVVAYLAASSRMTGVLESLRAWLVRNNTTIMTILLLVMGVSVIGKGIAAF</sequence>
<evidence type="ECO:0000313" key="2">
    <source>
        <dbReference type="EMBL" id="MBO1901308.1"/>
    </source>
</evidence>
<feature type="transmembrane region" description="Helical" evidence="1">
    <location>
        <begin position="73"/>
        <end position="91"/>
    </location>
</feature>
<keyword evidence="1" id="KW-0472">Membrane</keyword>
<feature type="transmembrane region" description="Helical" evidence="1">
    <location>
        <begin position="42"/>
        <end position="61"/>
    </location>
</feature>
<protein>
    <submittedName>
        <fullName evidence="2">GAP family protein</fullName>
    </submittedName>
</protein>
<feature type="transmembrane region" description="Helical" evidence="1">
    <location>
        <begin position="151"/>
        <end position="180"/>
    </location>
</feature>
<feature type="transmembrane region" description="Helical" evidence="1">
    <location>
        <begin position="12"/>
        <end position="30"/>
    </location>
</feature>
<evidence type="ECO:0000313" key="3">
    <source>
        <dbReference type="Proteomes" id="UP000664382"/>
    </source>
</evidence>